<comment type="similarity">
    <text evidence="1 2">Belongs to the calycin superfamily. Lipocalin family.</text>
</comment>
<dbReference type="Proteomes" id="UP001430954">
    <property type="component" value="Unassembled WGS sequence"/>
</dbReference>
<dbReference type="CDD" id="cd19438">
    <property type="entry name" value="lipocalin_Blc-like"/>
    <property type="match status" value="1"/>
</dbReference>
<proteinExistence type="inferred from homology"/>
<comment type="subunit">
    <text evidence="2">Homodimer.</text>
</comment>
<protein>
    <recommendedName>
        <fullName evidence="2">Outer membrane lipoprotein Blc</fullName>
    </recommendedName>
</protein>
<comment type="function">
    <text evidence="2">Involved in the storage or transport of lipids necessary for membrane maintenance under stressful conditions. Displays a binding preference for lysophospholipids.</text>
</comment>
<comment type="subcellular location">
    <subcellularLocation>
        <location evidence="2">Cell outer membrane</location>
    </subcellularLocation>
</comment>
<dbReference type="PANTHER" id="PTHR10612:SF34">
    <property type="entry name" value="APOLIPOPROTEIN D"/>
    <property type="match status" value="1"/>
</dbReference>
<dbReference type="Gene3D" id="2.40.128.20">
    <property type="match status" value="1"/>
</dbReference>
<feature type="domain" description="Lipocalin/cytosolic fatty-acid binding" evidence="3">
    <location>
        <begin position="40"/>
        <end position="180"/>
    </location>
</feature>
<feature type="chain" id="PRO_5045015244" description="Outer membrane lipoprotein Blc" evidence="2">
    <location>
        <begin position="28"/>
        <end position="196"/>
    </location>
</feature>
<comment type="caution">
    <text evidence="4">The sequence shown here is derived from an EMBL/GenBank/DDBJ whole genome shotgun (WGS) entry which is preliminary data.</text>
</comment>
<evidence type="ECO:0000256" key="2">
    <source>
        <dbReference type="PIRNR" id="PIRNR036893"/>
    </source>
</evidence>
<dbReference type="EMBL" id="JAINZW010000001">
    <property type="protein sequence ID" value="MBZ4038258.1"/>
    <property type="molecule type" value="Genomic_DNA"/>
</dbReference>
<keyword evidence="5" id="KW-1185">Reference proteome</keyword>
<feature type="signal peptide" evidence="2">
    <location>
        <begin position="1"/>
        <end position="27"/>
    </location>
</feature>
<dbReference type="InterPro" id="IPR022271">
    <property type="entry name" value="Lipocalin_ApoD"/>
</dbReference>
<dbReference type="PANTHER" id="PTHR10612">
    <property type="entry name" value="APOLIPOPROTEIN D"/>
    <property type="match status" value="1"/>
</dbReference>
<dbReference type="InterPro" id="IPR047202">
    <property type="entry name" value="Lipocalin_Blc-like_dom"/>
</dbReference>
<dbReference type="InterPro" id="IPR012674">
    <property type="entry name" value="Calycin"/>
</dbReference>
<dbReference type="RefSeq" id="WP_425492037.1">
    <property type="nucleotide sequence ID" value="NZ_JAINZW010000001.1"/>
</dbReference>
<reference evidence="4 5" key="1">
    <citation type="submission" date="2021-09" db="EMBL/GenBank/DDBJ databases">
        <title>Lysobacter sp. 13A isolated from the river sediment.</title>
        <authorList>
            <person name="Liu H."/>
            <person name="Li S."/>
            <person name="Mao S."/>
        </authorList>
    </citation>
    <scope>NUCLEOTIDE SEQUENCE [LARGE SCALE GENOMIC DNA]</scope>
    <source>
        <strain evidence="4 5">13A</strain>
    </source>
</reference>
<keyword evidence="2" id="KW-0446">Lipid-binding</keyword>
<keyword evidence="2" id="KW-0449">Lipoprotein</keyword>
<keyword evidence="2" id="KW-0732">Signal</keyword>
<name>A0ABS7T320_9GAMM</name>
<dbReference type="PROSITE" id="PS51257">
    <property type="entry name" value="PROKAR_LIPOPROTEIN"/>
    <property type="match status" value="1"/>
</dbReference>
<evidence type="ECO:0000259" key="3">
    <source>
        <dbReference type="Pfam" id="PF08212"/>
    </source>
</evidence>
<organism evidence="4 5">
    <name type="scientific">Novilysobacter selenitireducens</name>
    <dbReference type="NCBI Taxonomy" id="2872639"/>
    <lineage>
        <taxon>Bacteria</taxon>
        <taxon>Pseudomonadati</taxon>
        <taxon>Pseudomonadota</taxon>
        <taxon>Gammaproteobacteria</taxon>
        <taxon>Lysobacterales</taxon>
        <taxon>Lysobacteraceae</taxon>
        <taxon>Novilysobacter</taxon>
    </lineage>
</organism>
<dbReference type="SUPFAM" id="SSF50814">
    <property type="entry name" value="Lipocalins"/>
    <property type="match status" value="1"/>
</dbReference>
<dbReference type="Pfam" id="PF08212">
    <property type="entry name" value="Lipocalin_2"/>
    <property type="match status" value="1"/>
</dbReference>
<evidence type="ECO:0000313" key="5">
    <source>
        <dbReference type="Proteomes" id="UP001430954"/>
    </source>
</evidence>
<gene>
    <name evidence="4" type="ORF">K6753_01745</name>
</gene>
<keyword evidence="2" id="KW-0998">Cell outer membrane</keyword>
<keyword evidence="2" id="KW-0472">Membrane</keyword>
<dbReference type="InterPro" id="IPR000566">
    <property type="entry name" value="Lipocln_cytosolic_FA-bd_dom"/>
</dbReference>
<sequence length="196" mass="21855">MTRPRRPVRSLALAGAGIGLAMLAACATGSGPVAASSTPVELQRFMGKWHVIAHVPYFAEEGHVASSDTYTLRPDGGIDVRYTYRTGFDQPLKTFDSRATVKEGTGNRDWTTWFFRVIPTKFRILEVAPDYSWALIGYPGRDLAWVFAREPVMGDALYQDLVKRMDGHGVDTDKLYRVPQVREQVGQLGFAYPKDP</sequence>
<evidence type="ECO:0000313" key="4">
    <source>
        <dbReference type="EMBL" id="MBZ4038258.1"/>
    </source>
</evidence>
<dbReference type="PIRSF" id="PIRSF036893">
    <property type="entry name" value="Lipocalin_ApoD"/>
    <property type="match status" value="1"/>
</dbReference>
<accession>A0ABS7T320</accession>
<evidence type="ECO:0000256" key="1">
    <source>
        <dbReference type="ARBA" id="ARBA00006889"/>
    </source>
</evidence>